<evidence type="ECO:0000313" key="2">
    <source>
        <dbReference type="EMBL" id="NOV32762.1"/>
    </source>
</evidence>
<sequence>MNYAHLMQVPKLYLEKQNIMNDMRLPLLQVAMGAGSGGSCLWSLFWLVVLIILSVPVAGICAILYIIVSIFTPCIAPLKSFEDLLHKGVNFPHTCSQNMVHGSSL</sequence>
<dbReference type="PANTHER" id="PTHR39948">
    <property type="entry name" value="GEO11419P1"/>
    <property type="match status" value="1"/>
</dbReference>
<accession>A0A6M2CHC8</accession>
<organism evidence="2">
    <name type="scientific">Rhipicephalus microplus</name>
    <name type="common">Cattle tick</name>
    <name type="synonym">Boophilus microplus</name>
    <dbReference type="NCBI Taxonomy" id="6941"/>
    <lineage>
        <taxon>Eukaryota</taxon>
        <taxon>Metazoa</taxon>
        <taxon>Ecdysozoa</taxon>
        <taxon>Arthropoda</taxon>
        <taxon>Chelicerata</taxon>
        <taxon>Arachnida</taxon>
        <taxon>Acari</taxon>
        <taxon>Parasitiformes</taxon>
        <taxon>Ixodida</taxon>
        <taxon>Ixodoidea</taxon>
        <taxon>Ixodidae</taxon>
        <taxon>Rhipicephalinae</taxon>
        <taxon>Rhipicephalus</taxon>
        <taxon>Boophilus</taxon>
    </lineage>
</organism>
<dbReference type="EMBL" id="GHWJ01000025">
    <property type="protein sequence ID" value="NOV32762.1"/>
    <property type="molecule type" value="Transcribed_RNA"/>
</dbReference>
<keyword evidence="1" id="KW-1133">Transmembrane helix</keyword>
<evidence type="ECO:0000256" key="1">
    <source>
        <dbReference type="SAM" id="Phobius"/>
    </source>
</evidence>
<reference evidence="2" key="1">
    <citation type="submission" date="2019-09" db="EMBL/GenBank/DDBJ databases">
        <title>Organ-specific transcriptomic study of the physiology of the cattle tick, Rhipicephalus microplus.</title>
        <authorList>
            <person name="Tirloni L."/>
            <person name="Braz G."/>
            <person name="Gandara A.C.P."/>
            <person name="Sabadin G.A."/>
            <person name="da Silva R.M."/>
            <person name="Guizzo M.G."/>
            <person name="Machado J.A."/>
            <person name="Costa E.P."/>
            <person name="Gomes H.F."/>
            <person name="Moraes J."/>
            <person name="Mota M.B.S."/>
            <person name="Mesquita R.D."/>
            <person name="Alvarenga P.H."/>
            <person name="Alves F."/>
            <person name="Seixas A."/>
            <person name="da Fonseca R.N."/>
            <person name="Fogaca A."/>
            <person name="Logullo C."/>
            <person name="Tanaka A."/>
            <person name="Daffre S."/>
            <person name="Termignoni C."/>
            <person name="Vaz I.S.Jr."/>
            <person name="Oliveira P.L."/>
            <person name="Ribeiro J.M."/>
        </authorList>
    </citation>
    <scope>NUCLEOTIDE SEQUENCE</scope>
    <source>
        <strain evidence="2">Porto Alegre</strain>
    </source>
</reference>
<name>A0A6M2CHC8_RHIMP</name>
<dbReference type="PANTHER" id="PTHR39948:SF1">
    <property type="entry name" value="GEO11419P1"/>
    <property type="match status" value="1"/>
</dbReference>
<protein>
    <submittedName>
        <fullName evidence="2">Putative secreted protein</fullName>
    </submittedName>
</protein>
<keyword evidence="1" id="KW-0472">Membrane</keyword>
<keyword evidence="1" id="KW-0812">Transmembrane</keyword>
<feature type="transmembrane region" description="Helical" evidence="1">
    <location>
        <begin position="44"/>
        <end position="71"/>
    </location>
</feature>
<dbReference type="AlphaFoldDB" id="A0A6M2CHC8"/>
<proteinExistence type="predicted"/>